<evidence type="ECO:0000313" key="2">
    <source>
        <dbReference type="EMBL" id="KAJ1131208.1"/>
    </source>
</evidence>
<accession>A0AAV7PXI6</accession>
<evidence type="ECO:0000256" key="1">
    <source>
        <dbReference type="SAM" id="MobiDB-lite"/>
    </source>
</evidence>
<evidence type="ECO:0000313" key="3">
    <source>
        <dbReference type="Proteomes" id="UP001066276"/>
    </source>
</evidence>
<sequence length="114" mass="12677">MDRNAVLWGGTNHSTQRASHPGGSGSLVGHLQRCTGYALPERRAPRLGTLRLLYYLQRRHSAFAANYSTLYGSDAAGPPEDLYQFVEDVRVLCLSPEDRGSLEAEVTCEELRRL</sequence>
<name>A0AAV7PXI6_PLEWA</name>
<protein>
    <submittedName>
        <fullName evidence="2">Uncharacterized protein</fullName>
    </submittedName>
</protein>
<keyword evidence="3" id="KW-1185">Reference proteome</keyword>
<organism evidence="2 3">
    <name type="scientific">Pleurodeles waltl</name>
    <name type="common">Iberian ribbed newt</name>
    <dbReference type="NCBI Taxonomy" id="8319"/>
    <lineage>
        <taxon>Eukaryota</taxon>
        <taxon>Metazoa</taxon>
        <taxon>Chordata</taxon>
        <taxon>Craniata</taxon>
        <taxon>Vertebrata</taxon>
        <taxon>Euteleostomi</taxon>
        <taxon>Amphibia</taxon>
        <taxon>Batrachia</taxon>
        <taxon>Caudata</taxon>
        <taxon>Salamandroidea</taxon>
        <taxon>Salamandridae</taxon>
        <taxon>Pleurodelinae</taxon>
        <taxon>Pleurodeles</taxon>
    </lineage>
</organism>
<comment type="caution">
    <text evidence="2">The sequence shown here is derived from an EMBL/GenBank/DDBJ whole genome shotgun (WGS) entry which is preliminary data.</text>
</comment>
<proteinExistence type="predicted"/>
<feature type="region of interest" description="Disordered" evidence="1">
    <location>
        <begin position="1"/>
        <end position="26"/>
    </location>
</feature>
<dbReference type="Proteomes" id="UP001066276">
    <property type="component" value="Chromosome 7"/>
</dbReference>
<dbReference type="EMBL" id="JANPWB010000011">
    <property type="protein sequence ID" value="KAJ1131208.1"/>
    <property type="molecule type" value="Genomic_DNA"/>
</dbReference>
<dbReference type="AlphaFoldDB" id="A0AAV7PXI6"/>
<gene>
    <name evidence="2" type="ORF">NDU88_009547</name>
</gene>
<reference evidence="2" key="1">
    <citation type="journal article" date="2022" name="bioRxiv">
        <title>Sequencing and chromosome-scale assembly of the giantPleurodeles waltlgenome.</title>
        <authorList>
            <person name="Brown T."/>
            <person name="Elewa A."/>
            <person name="Iarovenko S."/>
            <person name="Subramanian E."/>
            <person name="Araus A.J."/>
            <person name="Petzold A."/>
            <person name="Susuki M."/>
            <person name="Suzuki K.-i.T."/>
            <person name="Hayashi T."/>
            <person name="Toyoda A."/>
            <person name="Oliveira C."/>
            <person name="Osipova E."/>
            <person name="Leigh N.D."/>
            <person name="Simon A."/>
            <person name="Yun M.H."/>
        </authorList>
    </citation>
    <scope>NUCLEOTIDE SEQUENCE</scope>
    <source>
        <strain evidence="2">20211129_DDA</strain>
        <tissue evidence="2">Liver</tissue>
    </source>
</reference>